<evidence type="ECO:0000313" key="2">
    <source>
        <dbReference type="Proteomes" id="UP001165297"/>
    </source>
</evidence>
<keyword evidence="2" id="KW-1185">Reference proteome</keyword>
<dbReference type="InterPro" id="IPR018697">
    <property type="entry name" value="DUF2199"/>
</dbReference>
<name>A0ABS8A8M3_9BACT</name>
<evidence type="ECO:0000313" key="1">
    <source>
        <dbReference type="EMBL" id="MCB2376252.1"/>
    </source>
</evidence>
<reference evidence="1" key="1">
    <citation type="submission" date="2021-10" db="EMBL/GenBank/DDBJ databases">
        <authorList>
            <person name="Dean J.D."/>
            <person name="Kim M.K."/>
            <person name="Newey C.N."/>
            <person name="Stoker T.S."/>
            <person name="Thompson D.W."/>
            <person name="Grose J.H."/>
        </authorList>
    </citation>
    <scope>NUCLEOTIDE SEQUENCE</scope>
    <source>
        <strain evidence="1">BT635</strain>
    </source>
</reference>
<protein>
    <submittedName>
        <fullName evidence="1">DUF2199 domain-containing protein</fullName>
    </submittedName>
</protein>
<comment type="caution">
    <text evidence="1">The sequence shown here is derived from an EMBL/GenBank/DDBJ whole genome shotgun (WGS) entry which is preliminary data.</text>
</comment>
<organism evidence="1 2">
    <name type="scientific">Hymenobacter nitidus</name>
    <dbReference type="NCBI Taxonomy" id="2880929"/>
    <lineage>
        <taxon>Bacteria</taxon>
        <taxon>Pseudomonadati</taxon>
        <taxon>Bacteroidota</taxon>
        <taxon>Cytophagia</taxon>
        <taxon>Cytophagales</taxon>
        <taxon>Hymenobacteraceae</taxon>
        <taxon>Hymenobacter</taxon>
    </lineage>
</organism>
<gene>
    <name evidence="1" type="ORF">LGH70_01575</name>
</gene>
<dbReference type="Proteomes" id="UP001165297">
    <property type="component" value="Unassembled WGS sequence"/>
</dbReference>
<dbReference type="EMBL" id="JAJADQ010000001">
    <property type="protein sequence ID" value="MCB2376252.1"/>
    <property type="molecule type" value="Genomic_DNA"/>
</dbReference>
<proteinExistence type="predicted"/>
<dbReference type="Pfam" id="PF09965">
    <property type="entry name" value="DUF2199"/>
    <property type="match status" value="1"/>
</dbReference>
<accession>A0ABS8A8M3</accession>
<sequence>MEGFTCSRCNEFHDELPMCFGAEFPDYYFSVPPEERAARIEYSQDWCVVDEAYFFVRGRIEIPVIDSDEVFCWNVWTSLSEKSFLRSQDVWNDPARVNEPAYFGWLQTIVPGYPDTRSIKTREHTQALGTIPRVEVFEEDHPLTIEQREGITWQRVHELVETVLHG</sequence>
<dbReference type="RefSeq" id="WP_226182002.1">
    <property type="nucleotide sequence ID" value="NZ_JAJADQ010000001.1"/>
</dbReference>